<keyword evidence="2" id="KW-1185">Reference proteome</keyword>
<dbReference type="VEuPathDB" id="FungiDB:C8Q69DRAFT_410158"/>
<name>A0A443HHG4_BYSSP</name>
<proteinExistence type="predicted"/>
<comment type="caution">
    <text evidence="1">The sequence shown here is derived from an EMBL/GenBank/DDBJ whole genome shotgun (WGS) entry which is preliminary data.</text>
</comment>
<gene>
    <name evidence="1" type="ORF">C8Q69DRAFT_410158</name>
</gene>
<sequence>MNISPDNVFRLLGQVIGDPLHREDCIWVGEDGKRCRNVVPKSSRVEGASCLQALQDLSSNYSATQKLALGGKFLLCSKCRRHRCRPRQWAESLIRMFDMPAGQTDHVAALKLENHAGAPQREQWPSYRPFGIDTSTWLQLSLSAP</sequence>
<dbReference type="GeneID" id="39597562"/>
<organism evidence="1 2">
    <name type="scientific">Byssochlamys spectabilis</name>
    <name type="common">Paecilomyces variotii</name>
    <dbReference type="NCBI Taxonomy" id="264951"/>
    <lineage>
        <taxon>Eukaryota</taxon>
        <taxon>Fungi</taxon>
        <taxon>Dikarya</taxon>
        <taxon>Ascomycota</taxon>
        <taxon>Pezizomycotina</taxon>
        <taxon>Eurotiomycetes</taxon>
        <taxon>Eurotiomycetidae</taxon>
        <taxon>Eurotiales</taxon>
        <taxon>Thermoascaceae</taxon>
        <taxon>Paecilomyces</taxon>
    </lineage>
</organism>
<accession>A0A443HHG4</accession>
<dbReference type="Proteomes" id="UP000283841">
    <property type="component" value="Unassembled WGS sequence"/>
</dbReference>
<evidence type="ECO:0000313" key="2">
    <source>
        <dbReference type="Proteomes" id="UP000283841"/>
    </source>
</evidence>
<dbReference type="AlphaFoldDB" id="A0A443HHG4"/>
<evidence type="ECO:0000313" key="1">
    <source>
        <dbReference type="EMBL" id="RWQ91209.1"/>
    </source>
</evidence>
<reference evidence="1 2" key="1">
    <citation type="journal article" date="2018" name="Front. Microbiol.">
        <title>Genomic and genetic insights into a cosmopolitan fungus, Paecilomyces variotii (Eurotiales).</title>
        <authorList>
            <person name="Urquhart A.S."/>
            <person name="Mondo S.J."/>
            <person name="Makela M.R."/>
            <person name="Hane J.K."/>
            <person name="Wiebenga A."/>
            <person name="He G."/>
            <person name="Mihaltcheva S."/>
            <person name="Pangilinan J."/>
            <person name="Lipzen A."/>
            <person name="Barry K."/>
            <person name="de Vries R.P."/>
            <person name="Grigoriev I.V."/>
            <person name="Idnurm A."/>
        </authorList>
    </citation>
    <scope>NUCLEOTIDE SEQUENCE [LARGE SCALE GENOMIC DNA]</scope>
    <source>
        <strain evidence="1 2">CBS 101075</strain>
    </source>
</reference>
<dbReference type="EMBL" id="RCNU01000025">
    <property type="protein sequence ID" value="RWQ91209.1"/>
    <property type="molecule type" value="Genomic_DNA"/>
</dbReference>
<dbReference type="RefSeq" id="XP_028480854.1">
    <property type="nucleotide sequence ID" value="XM_028628285.1"/>
</dbReference>
<protein>
    <submittedName>
        <fullName evidence="1">Uncharacterized protein</fullName>
    </submittedName>
</protein>